<evidence type="ECO:0000313" key="1">
    <source>
        <dbReference type="EMBL" id="KAH3897409.1"/>
    </source>
</evidence>
<accession>A0A9D4NPA1</accession>
<organism evidence="1 2">
    <name type="scientific">Dreissena polymorpha</name>
    <name type="common">Zebra mussel</name>
    <name type="synonym">Mytilus polymorpha</name>
    <dbReference type="NCBI Taxonomy" id="45954"/>
    <lineage>
        <taxon>Eukaryota</taxon>
        <taxon>Metazoa</taxon>
        <taxon>Spiralia</taxon>
        <taxon>Lophotrochozoa</taxon>
        <taxon>Mollusca</taxon>
        <taxon>Bivalvia</taxon>
        <taxon>Autobranchia</taxon>
        <taxon>Heteroconchia</taxon>
        <taxon>Euheterodonta</taxon>
        <taxon>Imparidentia</taxon>
        <taxon>Neoheterodontei</taxon>
        <taxon>Myida</taxon>
        <taxon>Dreissenoidea</taxon>
        <taxon>Dreissenidae</taxon>
        <taxon>Dreissena</taxon>
    </lineage>
</organism>
<protein>
    <submittedName>
        <fullName evidence="1">Uncharacterized protein</fullName>
    </submittedName>
</protein>
<name>A0A9D4NPA1_DREPO</name>
<reference evidence="1" key="2">
    <citation type="submission" date="2020-11" db="EMBL/GenBank/DDBJ databases">
        <authorList>
            <person name="McCartney M.A."/>
            <person name="Auch B."/>
            <person name="Kono T."/>
            <person name="Mallez S."/>
            <person name="Becker A."/>
            <person name="Gohl D.M."/>
            <person name="Silverstein K.A.T."/>
            <person name="Koren S."/>
            <person name="Bechman K.B."/>
            <person name="Herman A."/>
            <person name="Abrahante J.E."/>
            <person name="Garbe J."/>
        </authorList>
    </citation>
    <scope>NUCLEOTIDE SEQUENCE</scope>
    <source>
        <strain evidence="1">Duluth1</strain>
        <tissue evidence="1">Whole animal</tissue>
    </source>
</reference>
<reference evidence="1" key="1">
    <citation type="journal article" date="2019" name="bioRxiv">
        <title>The Genome of the Zebra Mussel, Dreissena polymorpha: A Resource for Invasive Species Research.</title>
        <authorList>
            <person name="McCartney M.A."/>
            <person name="Auch B."/>
            <person name="Kono T."/>
            <person name="Mallez S."/>
            <person name="Zhang Y."/>
            <person name="Obille A."/>
            <person name="Becker A."/>
            <person name="Abrahante J.E."/>
            <person name="Garbe J."/>
            <person name="Badalamenti J.P."/>
            <person name="Herman A."/>
            <person name="Mangelson H."/>
            <person name="Liachko I."/>
            <person name="Sullivan S."/>
            <person name="Sone E.D."/>
            <person name="Koren S."/>
            <person name="Silverstein K.A.T."/>
            <person name="Beckman K.B."/>
            <person name="Gohl D.M."/>
        </authorList>
    </citation>
    <scope>NUCLEOTIDE SEQUENCE</scope>
    <source>
        <strain evidence="1">Duluth1</strain>
        <tissue evidence="1">Whole animal</tissue>
    </source>
</reference>
<dbReference type="EMBL" id="JAIWYP010000001">
    <property type="protein sequence ID" value="KAH3897409.1"/>
    <property type="molecule type" value="Genomic_DNA"/>
</dbReference>
<dbReference type="Proteomes" id="UP000828390">
    <property type="component" value="Unassembled WGS sequence"/>
</dbReference>
<dbReference type="AlphaFoldDB" id="A0A9D4NPA1"/>
<proteinExistence type="predicted"/>
<evidence type="ECO:0000313" key="2">
    <source>
        <dbReference type="Proteomes" id="UP000828390"/>
    </source>
</evidence>
<keyword evidence="2" id="KW-1185">Reference proteome</keyword>
<sequence length="108" mass="11727">MGFLSPYGSSSVYSAPLLSHMDCQVSATLPYGQSTVSYSPIWTVKCQLFSHMDCKCQLFSHMGDKVSVQGPLLCKASVTQGALVRFLPRVSPDVDVEVGPLPEHPLTH</sequence>
<comment type="caution">
    <text evidence="1">The sequence shown here is derived from an EMBL/GenBank/DDBJ whole genome shotgun (WGS) entry which is preliminary data.</text>
</comment>
<gene>
    <name evidence="1" type="ORF">DPMN_021597</name>
</gene>